<dbReference type="AlphaFoldDB" id="X1NKD1"/>
<organism evidence="4">
    <name type="scientific">marine sediment metagenome</name>
    <dbReference type="NCBI Taxonomy" id="412755"/>
    <lineage>
        <taxon>unclassified sequences</taxon>
        <taxon>metagenomes</taxon>
        <taxon>ecological metagenomes</taxon>
    </lineage>
</organism>
<dbReference type="Gene3D" id="2.60.40.2020">
    <property type="match status" value="1"/>
</dbReference>
<evidence type="ECO:0000313" key="4">
    <source>
        <dbReference type="EMBL" id="GAI19144.1"/>
    </source>
</evidence>
<gene>
    <name evidence="4" type="ORF">S06H3_32985</name>
</gene>
<evidence type="ECO:0000256" key="1">
    <source>
        <dbReference type="ARBA" id="ARBA00022690"/>
    </source>
</evidence>
<name>X1NKD1_9ZZZZ</name>
<evidence type="ECO:0000256" key="2">
    <source>
        <dbReference type="ARBA" id="ARBA00022704"/>
    </source>
</evidence>
<dbReference type="Pfam" id="PF09394">
    <property type="entry name" value="Inhibitor_I42"/>
    <property type="match status" value="1"/>
</dbReference>
<keyword evidence="1" id="KW-0646">Protease inhibitor</keyword>
<evidence type="ECO:0000259" key="3">
    <source>
        <dbReference type="Pfam" id="PF09394"/>
    </source>
</evidence>
<feature type="non-terminal residue" evidence="4">
    <location>
        <position position="1"/>
    </location>
</feature>
<comment type="caution">
    <text evidence="4">The sequence shown here is derived from an EMBL/GenBank/DDBJ whole genome shotgun (WGS) entry which is preliminary data.</text>
</comment>
<protein>
    <recommendedName>
        <fullName evidence="3">Proteinase inhibitor I42 chagasin domain-containing protein</fullName>
    </recommendedName>
</protein>
<dbReference type="InterPro" id="IPR018990">
    <property type="entry name" value="Prot_inh_I42_chagasin"/>
</dbReference>
<dbReference type="EMBL" id="BARV01019655">
    <property type="protein sequence ID" value="GAI19144.1"/>
    <property type="molecule type" value="Genomic_DNA"/>
</dbReference>
<reference evidence="4" key="1">
    <citation type="journal article" date="2014" name="Front. Microbiol.">
        <title>High frequency of phylogenetically diverse reductive dehalogenase-homologous genes in deep subseafloor sedimentary metagenomes.</title>
        <authorList>
            <person name="Kawai M."/>
            <person name="Futagami T."/>
            <person name="Toyoda A."/>
            <person name="Takaki Y."/>
            <person name="Nishi S."/>
            <person name="Hori S."/>
            <person name="Arai W."/>
            <person name="Tsubouchi T."/>
            <person name="Morono Y."/>
            <person name="Uchiyama I."/>
            <person name="Ito T."/>
            <person name="Fujiyama A."/>
            <person name="Inagaki F."/>
            <person name="Takami H."/>
        </authorList>
    </citation>
    <scope>NUCLEOTIDE SEQUENCE</scope>
    <source>
        <strain evidence="4">Expedition CK06-06</strain>
    </source>
</reference>
<dbReference type="SUPFAM" id="SSF141066">
    <property type="entry name" value="ICP-like"/>
    <property type="match status" value="1"/>
</dbReference>
<accession>X1NKD1</accession>
<sequence length="70" mass="7844">VGLSWDETHDETMVSLLDKEYIMPQPYSVSGKTWFLFKALKTGSTQVTFTYSHGGAGPVTDRKVFSIDIQ</sequence>
<keyword evidence="2" id="KW-0789">Thiol protease inhibitor</keyword>
<feature type="domain" description="Proteinase inhibitor I42 chagasin" evidence="3">
    <location>
        <begin position="2"/>
        <end position="69"/>
    </location>
</feature>
<dbReference type="GO" id="GO:0004869">
    <property type="term" value="F:cysteine-type endopeptidase inhibitor activity"/>
    <property type="evidence" value="ECO:0007669"/>
    <property type="project" value="UniProtKB-KW"/>
</dbReference>
<proteinExistence type="predicted"/>
<dbReference type="InterPro" id="IPR036331">
    <property type="entry name" value="Chagasin-like_sf"/>
</dbReference>